<protein>
    <recommendedName>
        <fullName evidence="1">WSC domain-containing protein</fullName>
    </recommendedName>
</protein>
<evidence type="ECO:0000313" key="2">
    <source>
        <dbReference type="EMBL" id="CAF1313161.1"/>
    </source>
</evidence>
<dbReference type="SUPFAM" id="SSF56436">
    <property type="entry name" value="C-type lectin-like"/>
    <property type="match status" value="2"/>
</dbReference>
<dbReference type="EMBL" id="CAJNOO010003024">
    <property type="protein sequence ID" value="CAF1313161.1"/>
    <property type="molecule type" value="Genomic_DNA"/>
</dbReference>
<dbReference type="InterPro" id="IPR016187">
    <property type="entry name" value="CTDL_fold"/>
</dbReference>
<gene>
    <name evidence="2" type="ORF">RFH988_LOCUS30363</name>
</gene>
<dbReference type="InterPro" id="IPR002889">
    <property type="entry name" value="WSC_carb-bd"/>
</dbReference>
<sequence length="971" mass="111745">MEPTLCFILCETPVIYLQGTICRCSSVGLTDHNRLTDDHCTIPCIKPGNHRIKTINTCGGRKKYSAYAEENYYIQYADLLNFRIQLKSCELWNTSDYYDTVQVKINESSFQTKLTTLERCAFVCLKHNARTKSIAFNGDNNQCLCIISQRLNLDSDDTHHLTILSNNSCDRYCDNIFINSKIQQKFICGSLKDSRIWTIYNLNAICPIGSIYIKEFEKCILKYKGISNSCPSPSMNYIYNGNPTWNIFLKSIRKLNITKSILSIDFTDNITINSLWLCSTNNNTINSNIVNKNYNTSYILDNGCLRIHSTSSNSHILSTRLCMTNRLNNSLFNDNRSYSIDVSVLDENVSIQEVMDTCIIESTLEKNSSTFTMMSIDTNYTVVNLDDKNKTIIKHKNPLIDTLEDEIAQYMLPWEVRLGFFLLDTNVYKIESELSLSSNTDLNRSSINEFQIIISIKNNNSTMNDKLCLVVTRATTNEQQRISISIANQSNNCSQLRHVLCRKRSIIIDQRNQQICFRKPLTLDVPVIISNYLTHELCMSTCMDLVAHYEQRYALLNSNTCLCMNNTITTTNKLTFFNCDRKCYGNYFYRCGHTNDSTIYSVYLMRPVCPLGFQMTDKQQRCTHVTYLVKDSFSSAQSYCKSRGGVLAKINDILEIQDLLPNGLLNNNNYYFDRFPFDYSIINKKEYFWIDRTTNIINNNTTSQGFLRNCIERSKSIDRNCIVLRREKIFVDNVLQLQRCLSESDQCSSASATPVCVDKNLESHLNTMPSMIVDDLSTVKVNMFLDNSCGNDTDYHLIDIFCYKVLLHKMTWHEGKAECERDNATLFLPTINGMYRSVTKFIPHQHNNISSTSIIHTDFSYVNETSYIKWRKSIDESIKTHKPDYEYYHTLCKESYHDNIFNLIELLSNLTMKDIDELEVLTTKCTHIKLGSNFSVGSECNEKSCNQSATVICQKLPIITARTVLAKRLVC</sequence>
<organism evidence="2 3">
    <name type="scientific">Rotaria sordida</name>
    <dbReference type="NCBI Taxonomy" id="392033"/>
    <lineage>
        <taxon>Eukaryota</taxon>
        <taxon>Metazoa</taxon>
        <taxon>Spiralia</taxon>
        <taxon>Gnathifera</taxon>
        <taxon>Rotifera</taxon>
        <taxon>Eurotatoria</taxon>
        <taxon>Bdelloidea</taxon>
        <taxon>Philodinida</taxon>
        <taxon>Philodinidae</taxon>
        <taxon>Rotaria</taxon>
    </lineage>
</organism>
<dbReference type="PROSITE" id="PS51212">
    <property type="entry name" value="WSC"/>
    <property type="match status" value="1"/>
</dbReference>
<name>A0A815EDD4_9BILA</name>
<evidence type="ECO:0000313" key="3">
    <source>
        <dbReference type="Proteomes" id="UP000663882"/>
    </source>
</evidence>
<reference evidence="2" key="1">
    <citation type="submission" date="2021-02" db="EMBL/GenBank/DDBJ databases">
        <authorList>
            <person name="Nowell W R."/>
        </authorList>
    </citation>
    <scope>NUCLEOTIDE SEQUENCE</scope>
</reference>
<feature type="domain" description="WSC" evidence="1">
    <location>
        <begin position="510"/>
        <end position="603"/>
    </location>
</feature>
<dbReference type="InterPro" id="IPR016186">
    <property type="entry name" value="C-type_lectin-like/link_sf"/>
</dbReference>
<accession>A0A815EDD4</accession>
<proteinExistence type="predicted"/>
<dbReference type="OrthoDB" id="10357136at2759"/>
<dbReference type="AlphaFoldDB" id="A0A815EDD4"/>
<evidence type="ECO:0000259" key="1">
    <source>
        <dbReference type="PROSITE" id="PS51212"/>
    </source>
</evidence>
<comment type="caution">
    <text evidence="2">The sequence shown here is derived from an EMBL/GenBank/DDBJ whole genome shotgun (WGS) entry which is preliminary data.</text>
</comment>
<dbReference type="Proteomes" id="UP000663882">
    <property type="component" value="Unassembled WGS sequence"/>
</dbReference>
<dbReference type="Gene3D" id="3.10.100.10">
    <property type="entry name" value="Mannose-Binding Protein A, subunit A"/>
    <property type="match status" value="2"/>
</dbReference>